<sequence length="172" mass="18985">MLKLIGSVMVFGSCAALGLSARQNLRRRVAAADAMLLALGLIRSEISGRRTPMPEIVGLLTENEQPIVRKVFRTLQRRLREQNGLSLGYLWRSTLRDCRAQVGLGTQECDILCDAANYLGRYDADEQLTGLSQVERRLAASREAAQEDLANRGNLYRTCGIALGLLVILVLI</sequence>
<proteinExistence type="predicted"/>
<accession>A0AAW4VVR9</accession>
<protein>
    <submittedName>
        <fullName evidence="1">Stage III sporulation protein AB</fullName>
    </submittedName>
</protein>
<evidence type="ECO:0000313" key="2">
    <source>
        <dbReference type="Proteomes" id="UP001298753"/>
    </source>
</evidence>
<dbReference type="Proteomes" id="UP001298753">
    <property type="component" value="Unassembled WGS sequence"/>
</dbReference>
<gene>
    <name evidence="1" type="ORF">LKD22_00240</name>
</gene>
<comment type="caution">
    <text evidence="1">The sequence shown here is derived from an EMBL/GenBank/DDBJ whole genome shotgun (WGS) entry which is preliminary data.</text>
</comment>
<keyword evidence="2" id="KW-1185">Reference proteome</keyword>
<name>A0AAW4VVR9_9FIRM</name>
<reference evidence="1 2" key="1">
    <citation type="submission" date="2021-10" db="EMBL/GenBank/DDBJ databases">
        <title>Anaerobic single-cell dispensing facilitates the cultivation of human gut bacteria.</title>
        <authorList>
            <person name="Afrizal A."/>
        </authorList>
    </citation>
    <scope>NUCLEOTIDE SEQUENCE [LARGE SCALE GENOMIC DNA]</scope>
    <source>
        <strain evidence="1 2">CLA-AA-H270</strain>
    </source>
</reference>
<evidence type="ECO:0000313" key="1">
    <source>
        <dbReference type="EMBL" id="MCC2175570.1"/>
    </source>
</evidence>
<dbReference type="EMBL" id="JAJEPX010000001">
    <property type="protein sequence ID" value="MCC2175570.1"/>
    <property type="molecule type" value="Genomic_DNA"/>
</dbReference>
<dbReference type="Pfam" id="PF09548">
    <property type="entry name" value="Spore_III_AB"/>
    <property type="match status" value="1"/>
</dbReference>
<organism evidence="1 2">
    <name type="scientific">Agathobaculum butyriciproducens</name>
    <dbReference type="NCBI Taxonomy" id="1628085"/>
    <lineage>
        <taxon>Bacteria</taxon>
        <taxon>Bacillati</taxon>
        <taxon>Bacillota</taxon>
        <taxon>Clostridia</taxon>
        <taxon>Eubacteriales</taxon>
        <taxon>Butyricicoccaceae</taxon>
        <taxon>Agathobaculum</taxon>
    </lineage>
</organism>
<dbReference type="InterPro" id="IPR014198">
    <property type="entry name" value="Spore_III_AB"/>
</dbReference>
<dbReference type="AlphaFoldDB" id="A0AAW4VVR9"/>
<dbReference type="GeneID" id="98661043"/>
<dbReference type="RefSeq" id="WP_181967652.1">
    <property type="nucleotide sequence ID" value="NZ_DBFWFK010000102.1"/>
</dbReference>